<keyword evidence="2" id="KW-1185">Reference proteome</keyword>
<evidence type="ECO:0000313" key="1">
    <source>
        <dbReference type="EnsemblPlants" id="ONIVA03G16540.1"/>
    </source>
</evidence>
<proteinExistence type="predicted"/>
<dbReference type="EnsemblPlants" id="ONIVA03G16540.1">
    <property type="protein sequence ID" value="ONIVA03G16540.1"/>
    <property type="gene ID" value="ONIVA03G16540"/>
</dbReference>
<reference evidence="1" key="2">
    <citation type="submission" date="2018-04" db="EMBL/GenBank/DDBJ databases">
        <title>OnivRS2 (Oryza nivara Reference Sequence Version 2).</title>
        <authorList>
            <person name="Zhang J."/>
            <person name="Kudrna D."/>
            <person name="Lee S."/>
            <person name="Talag J."/>
            <person name="Rajasekar S."/>
            <person name="Welchert J."/>
            <person name="Hsing Y.-I."/>
            <person name="Wing R.A."/>
        </authorList>
    </citation>
    <scope>NUCLEOTIDE SEQUENCE [LARGE SCALE GENOMIC DNA]</scope>
    <source>
        <strain evidence="1">SL10</strain>
    </source>
</reference>
<dbReference type="AlphaFoldDB" id="A0A0E0GLQ7"/>
<protein>
    <submittedName>
        <fullName evidence="1">Uncharacterized protein</fullName>
    </submittedName>
</protein>
<dbReference type="HOGENOM" id="CLU_140011_0_0_1"/>
<accession>A0A0E0GLQ7</accession>
<evidence type="ECO:0000313" key="2">
    <source>
        <dbReference type="Proteomes" id="UP000006591"/>
    </source>
</evidence>
<organism evidence="1">
    <name type="scientific">Oryza nivara</name>
    <name type="common">Indian wild rice</name>
    <name type="synonym">Oryza sativa f. spontanea</name>
    <dbReference type="NCBI Taxonomy" id="4536"/>
    <lineage>
        <taxon>Eukaryota</taxon>
        <taxon>Viridiplantae</taxon>
        <taxon>Streptophyta</taxon>
        <taxon>Embryophyta</taxon>
        <taxon>Tracheophyta</taxon>
        <taxon>Spermatophyta</taxon>
        <taxon>Magnoliopsida</taxon>
        <taxon>Liliopsida</taxon>
        <taxon>Poales</taxon>
        <taxon>Poaceae</taxon>
        <taxon>BOP clade</taxon>
        <taxon>Oryzoideae</taxon>
        <taxon>Oryzeae</taxon>
        <taxon>Oryzinae</taxon>
        <taxon>Oryza</taxon>
    </lineage>
</organism>
<sequence length="118" mass="12870">MAIGEDDTCENKDCRVGAERKAMAIEEDDTCENKDFRVGARRKATTVGENGACENKDCRVGAGRKASAVEEDNACENKEKRRKMMLGVVVIATVDGEDVLDLDARWLVGASTLADYHS</sequence>
<name>A0A0E0GLQ7_ORYNI</name>
<dbReference type="Gramene" id="ONIVA03G16540.1">
    <property type="protein sequence ID" value="ONIVA03G16540.1"/>
    <property type="gene ID" value="ONIVA03G16540"/>
</dbReference>
<dbReference type="Proteomes" id="UP000006591">
    <property type="component" value="Chromosome 3"/>
</dbReference>
<dbReference type="OMA" id="KMMLGVV"/>
<reference evidence="1" key="1">
    <citation type="submission" date="2015-04" db="UniProtKB">
        <authorList>
            <consortium name="EnsemblPlants"/>
        </authorList>
    </citation>
    <scope>IDENTIFICATION</scope>
    <source>
        <strain evidence="1">SL10</strain>
    </source>
</reference>